<dbReference type="AlphaFoldDB" id="A0A9W6QDA1"/>
<accession>A0A9W6QDA1</accession>
<dbReference type="SUPFAM" id="SSF52540">
    <property type="entry name" value="P-loop containing nucleoside triphosphate hydrolases"/>
    <property type="match status" value="1"/>
</dbReference>
<dbReference type="Pfam" id="PF17886">
    <property type="entry name" value="ArsA_HSP20"/>
    <property type="match status" value="1"/>
</dbReference>
<dbReference type="InterPro" id="IPR025723">
    <property type="entry name" value="ArsA/GET3_ATPase-like"/>
</dbReference>
<dbReference type="InterPro" id="IPR040612">
    <property type="entry name" value="ArsA_HSP20-like"/>
</dbReference>
<dbReference type="InterPro" id="IPR027417">
    <property type="entry name" value="P-loop_NTPase"/>
</dbReference>
<name>A0A9W6QDA1_9ACTN</name>
<dbReference type="Pfam" id="PF02374">
    <property type="entry name" value="ArsA_ATPase"/>
    <property type="match status" value="1"/>
</dbReference>
<gene>
    <name evidence="4" type="ORF">Kpho02_52530</name>
</gene>
<evidence type="ECO:0008006" key="6">
    <source>
        <dbReference type="Google" id="ProtNLM"/>
    </source>
</evidence>
<comment type="caution">
    <text evidence="4">The sequence shown here is derived from an EMBL/GenBank/DDBJ whole genome shotgun (WGS) entry which is preliminary data.</text>
</comment>
<evidence type="ECO:0000259" key="3">
    <source>
        <dbReference type="Pfam" id="PF17886"/>
    </source>
</evidence>
<dbReference type="InterPro" id="IPR008978">
    <property type="entry name" value="HSP20-like_chaperone"/>
</dbReference>
<reference evidence="4" key="1">
    <citation type="submission" date="2023-02" db="EMBL/GenBank/DDBJ databases">
        <title>Kitasatospora phosalacinea NBRC 14627.</title>
        <authorList>
            <person name="Ichikawa N."/>
            <person name="Sato H."/>
            <person name="Tonouchi N."/>
        </authorList>
    </citation>
    <scope>NUCLEOTIDE SEQUENCE</scope>
    <source>
        <strain evidence="4">NBRC 14627</strain>
    </source>
</reference>
<organism evidence="4 5">
    <name type="scientific">Kitasatospora phosalacinea</name>
    <dbReference type="NCBI Taxonomy" id="2065"/>
    <lineage>
        <taxon>Bacteria</taxon>
        <taxon>Bacillati</taxon>
        <taxon>Actinomycetota</taxon>
        <taxon>Actinomycetes</taxon>
        <taxon>Kitasatosporales</taxon>
        <taxon>Streptomycetaceae</taxon>
        <taxon>Kitasatospora</taxon>
    </lineage>
</organism>
<protein>
    <recommendedName>
        <fullName evidence="6">Arsenite efflux ATP-binding protein ArsA</fullName>
    </recommendedName>
</protein>
<sequence>MATRTVLVSGPEAGRIAAATALHHARRGSDTLLLAADDPHRAVDDLLGARLGPEPVELERHLAVARIDEQAAFRTALDGYRDRLAPALDLIGAQPLDPEELAPLPGTRALALLRALPRAKAEVLVVAAPPPAELVATLALPAQLERYLARLLPEQRQAARALRPLLANLAGVPMPTDRLFEARAAASAALAEAAAAITAPGTTVRLVLDAARPAPRALARIRAGLALHGLPLDAVVAHGALPAAAAGSPDPWLAAAAARQDDQLAALAEQVGGVPVLVARQPDGGLEELAERLYAAGAPHPPTPADPRIEDRLAAENLLLWHLPLPGADRGELELLRRGDELVLGVGGYRRVLALPSALRRCTVSGAGLADGVLSVRFAPDPALWPRG</sequence>
<dbReference type="Gene3D" id="3.40.50.300">
    <property type="entry name" value="P-loop containing nucleotide triphosphate hydrolases"/>
    <property type="match status" value="1"/>
</dbReference>
<comment type="similarity">
    <text evidence="1">Belongs to the arsA ATPase family.</text>
</comment>
<feature type="domain" description="ArsA/GET3 Anion-transporting ATPase-like" evidence="2">
    <location>
        <begin position="16"/>
        <end position="267"/>
    </location>
</feature>
<dbReference type="EMBL" id="BSSA01000021">
    <property type="protein sequence ID" value="GLW72954.1"/>
    <property type="molecule type" value="Genomic_DNA"/>
</dbReference>
<evidence type="ECO:0000259" key="2">
    <source>
        <dbReference type="Pfam" id="PF02374"/>
    </source>
</evidence>
<evidence type="ECO:0000313" key="4">
    <source>
        <dbReference type="EMBL" id="GLW72954.1"/>
    </source>
</evidence>
<dbReference type="RefSeq" id="WP_285738627.1">
    <property type="nucleotide sequence ID" value="NZ_BSSA01000021.1"/>
</dbReference>
<dbReference type="Proteomes" id="UP001165041">
    <property type="component" value="Unassembled WGS sequence"/>
</dbReference>
<evidence type="ECO:0000256" key="1">
    <source>
        <dbReference type="ARBA" id="ARBA00011040"/>
    </source>
</evidence>
<dbReference type="Gene3D" id="2.60.40.790">
    <property type="match status" value="1"/>
</dbReference>
<evidence type="ECO:0000313" key="5">
    <source>
        <dbReference type="Proteomes" id="UP001165041"/>
    </source>
</evidence>
<proteinExistence type="inferred from homology"/>
<feature type="domain" description="ArsA HSP20-like" evidence="3">
    <location>
        <begin position="321"/>
        <end position="378"/>
    </location>
</feature>